<dbReference type="EnsemblMetazoa" id="AQUA001974-RA">
    <property type="protein sequence ID" value="AQUA001974-PA"/>
    <property type="gene ID" value="AQUA001974"/>
</dbReference>
<keyword evidence="1" id="KW-0732">Signal</keyword>
<evidence type="ECO:0000256" key="1">
    <source>
        <dbReference type="SAM" id="SignalP"/>
    </source>
</evidence>
<dbReference type="STRING" id="34691.A0A182WWR6"/>
<keyword evidence="4" id="KW-1185">Reference proteome</keyword>
<dbReference type="InterPro" id="IPR014716">
    <property type="entry name" value="Fibrinogen_a/b/g_C_1"/>
</dbReference>
<name>A0A182WWR6_ANOQN</name>
<proteinExistence type="predicted"/>
<feature type="domain" description="Fibrinogen C-terminal" evidence="2">
    <location>
        <begin position="160"/>
        <end position="198"/>
    </location>
</feature>
<feature type="chain" id="PRO_5008142024" evidence="1">
    <location>
        <begin position="23"/>
        <end position="213"/>
    </location>
</feature>
<sequence length="213" mass="24144">MASSRGFVICVCVLQLGVSIKGWLNTDMNVGMPLHTVASAAESTINAAQMELQMIDLKLHIDQSLEYLASKFEIMLERVLLETSAFCERELKHDISTWISALLPKRKDGMECEDLRDDIKDILHGQQQVVDQLANVSSSREIKVARLEHQLRAAAHGSEEHLNGRYLIGKHSYRGGIIWHTFRGSFESLQATRMMVRPLEKIDHDGKHRIIEV</sequence>
<dbReference type="InterPro" id="IPR036056">
    <property type="entry name" value="Fibrinogen-like_C"/>
</dbReference>
<protein>
    <submittedName>
        <fullName evidence="3">Fibrinogen C-terminal domain-containing protein</fullName>
    </submittedName>
</protein>
<dbReference type="AlphaFoldDB" id="A0A182WWR6"/>
<evidence type="ECO:0000313" key="3">
    <source>
        <dbReference type="EnsemblMetazoa" id="AQUA001974-PA"/>
    </source>
</evidence>
<accession>A0A182WWR6</accession>
<dbReference type="Proteomes" id="UP000076407">
    <property type="component" value="Unassembled WGS sequence"/>
</dbReference>
<evidence type="ECO:0000259" key="2">
    <source>
        <dbReference type="Pfam" id="PF00147"/>
    </source>
</evidence>
<dbReference type="SUPFAM" id="SSF56496">
    <property type="entry name" value="Fibrinogen C-terminal domain-like"/>
    <property type="match status" value="1"/>
</dbReference>
<reference evidence="3" key="1">
    <citation type="submission" date="2020-05" db="UniProtKB">
        <authorList>
            <consortium name="EnsemblMetazoa"/>
        </authorList>
    </citation>
    <scope>IDENTIFICATION</scope>
    <source>
        <strain evidence="3">SANGQUA</strain>
    </source>
</reference>
<dbReference type="Pfam" id="PF00147">
    <property type="entry name" value="Fibrinogen_C"/>
    <property type="match status" value="1"/>
</dbReference>
<feature type="signal peptide" evidence="1">
    <location>
        <begin position="1"/>
        <end position="22"/>
    </location>
</feature>
<dbReference type="InterPro" id="IPR002181">
    <property type="entry name" value="Fibrinogen_a/b/g_C_dom"/>
</dbReference>
<dbReference type="VEuPathDB" id="VectorBase:AQUA001974"/>
<dbReference type="Gene3D" id="3.90.215.10">
    <property type="entry name" value="Gamma Fibrinogen, chain A, domain 1"/>
    <property type="match status" value="1"/>
</dbReference>
<organism evidence="3 4">
    <name type="scientific">Anopheles quadriannulatus</name>
    <name type="common">Mosquito</name>
    <dbReference type="NCBI Taxonomy" id="34691"/>
    <lineage>
        <taxon>Eukaryota</taxon>
        <taxon>Metazoa</taxon>
        <taxon>Ecdysozoa</taxon>
        <taxon>Arthropoda</taxon>
        <taxon>Hexapoda</taxon>
        <taxon>Insecta</taxon>
        <taxon>Pterygota</taxon>
        <taxon>Neoptera</taxon>
        <taxon>Endopterygota</taxon>
        <taxon>Diptera</taxon>
        <taxon>Nematocera</taxon>
        <taxon>Culicoidea</taxon>
        <taxon>Culicidae</taxon>
        <taxon>Anophelinae</taxon>
        <taxon>Anopheles</taxon>
    </lineage>
</organism>
<evidence type="ECO:0000313" key="4">
    <source>
        <dbReference type="Proteomes" id="UP000076407"/>
    </source>
</evidence>